<proteinExistence type="predicted"/>
<dbReference type="PROSITE" id="PS50405">
    <property type="entry name" value="GST_CTER"/>
    <property type="match status" value="1"/>
</dbReference>
<dbReference type="Pfam" id="PF00043">
    <property type="entry name" value="GST_C"/>
    <property type="match status" value="1"/>
</dbReference>
<dbReference type="InterPro" id="IPR010987">
    <property type="entry name" value="Glutathione-S-Trfase_C-like"/>
</dbReference>
<evidence type="ECO:0000313" key="3">
    <source>
        <dbReference type="RefSeq" id="XP_013162673.1"/>
    </source>
</evidence>
<dbReference type="SFLD" id="SFLDG00358">
    <property type="entry name" value="Main_(cytGST)"/>
    <property type="match status" value="1"/>
</dbReference>
<dbReference type="Proteomes" id="UP000694872">
    <property type="component" value="Unplaced"/>
</dbReference>
<dbReference type="Gene3D" id="1.20.1050.10">
    <property type="match status" value="1"/>
</dbReference>
<dbReference type="SUPFAM" id="SSF52833">
    <property type="entry name" value="Thioredoxin-like"/>
    <property type="match status" value="1"/>
</dbReference>
<dbReference type="SFLD" id="SFLDS00019">
    <property type="entry name" value="Glutathione_Transferase_(cytos"/>
    <property type="match status" value="1"/>
</dbReference>
<accession>A0AAJ7E4R6</accession>
<dbReference type="GO" id="GO:0006749">
    <property type="term" value="P:glutathione metabolic process"/>
    <property type="evidence" value="ECO:0007669"/>
    <property type="project" value="TreeGrafter"/>
</dbReference>
<dbReference type="InterPro" id="IPR004045">
    <property type="entry name" value="Glutathione_S-Trfase_N"/>
</dbReference>
<dbReference type="KEGG" id="pxu:106114126"/>
<dbReference type="SUPFAM" id="SSF47616">
    <property type="entry name" value="GST C-terminal domain-like"/>
    <property type="match status" value="1"/>
</dbReference>
<dbReference type="InterPro" id="IPR004046">
    <property type="entry name" value="GST_C"/>
</dbReference>
<dbReference type="PROSITE" id="PS50404">
    <property type="entry name" value="GST_NTER"/>
    <property type="match status" value="1"/>
</dbReference>
<evidence type="ECO:0000259" key="2">
    <source>
        <dbReference type="PROSITE" id="PS50405"/>
    </source>
</evidence>
<gene>
    <name evidence="3" type="primary">LOC106114126</name>
</gene>
<protein>
    <submittedName>
        <fullName evidence="3">Glutathione S-transferase 1-1</fullName>
    </submittedName>
</protein>
<sequence length="256" mass="29322">MFRLNIIKNLTMAARNPTLRTYSSKVKSLTIGDKLILYGDEASPPVRFVQMTASILGINLDFRNVDLFGGENKTEFYKNINPLQKVPCLMTHAEVLVDSHAIALYLCRRWDTEHVLYPPGDLAQAHCDEILFYNATTLFPIDSDIYTKFFAGIPASKERIDDWLKALDFLENRLKNYEWLAGDKMMLADICAVATISTVLCSIPLADHHVKLRRWFNEIEQQPFYNINKRGLERLMKFVTAVKVGRFQPGGDIDQN</sequence>
<organism evidence="3">
    <name type="scientific">Papilio xuthus</name>
    <name type="common">Asian swallowtail butterfly</name>
    <dbReference type="NCBI Taxonomy" id="66420"/>
    <lineage>
        <taxon>Eukaryota</taxon>
        <taxon>Metazoa</taxon>
        <taxon>Ecdysozoa</taxon>
        <taxon>Arthropoda</taxon>
        <taxon>Hexapoda</taxon>
        <taxon>Insecta</taxon>
        <taxon>Pterygota</taxon>
        <taxon>Neoptera</taxon>
        <taxon>Endopterygota</taxon>
        <taxon>Lepidoptera</taxon>
        <taxon>Glossata</taxon>
        <taxon>Ditrysia</taxon>
        <taxon>Papilionoidea</taxon>
        <taxon>Papilionidae</taxon>
        <taxon>Papilioninae</taxon>
        <taxon>Papilio</taxon>
    </lineage>
</organism>
<dbReference type="Pfam" id="PF13417">
    <property type="entry name" value="GST_N_3"/>
    <property type="match status" value="1"/>
</dbReference>
<dbReference type="PANTHER" id="PTHR43969">
    <property type="entry name" value="GLUTATHIONE S TRANSFERASE D10, ISOFORM A-RELATED"/>
    <property type="match status" value="1"/>
</dbReference>
<dbReference type="RefSeq" id="XP_013162673.1">
    <property type="nucleotide sequence ID" value="XM_013307219.1"/>
</dbReference>
<dbReference type="InterPro" id="IPR036249">
    <property type="entry name" value="Thioredoxin-like_sf"/>
</dbReference>
<feature type="domain" description="GST C-terminal" evidence="2">
    <location>
        <begin position="120"/>
        <end position="238"/>
    </location>
</feature>
<dbReference type="AlphaFoldDB" id="A0AAJ7E4R6"/>
<dbReference type="InterPro" id="IPR040079">
    <property type="entry name" value="Glutathione_S-Trfase"/>
</dbReference>
<dbReference type="Gene3D" id="3.40.30.10">
    <property type="entry name" value="Glutaredoxin"/>
    <property type="match status" value="1"/>
</dbReference>
<dbReference type="GO" id="GO:0004364">
    <property type="term" value="F:glutathione transferase activity"/>
    <property type="evidence" value="ECO:0007669"/>
    <property type="project" value="TreeGrafter"/>
</dbReference>
<evidence type="ECO:0000259" key="1">
    <source>
        <dbReference type="PROSITE" id="PS50404"/>
    </source>
</evidence>
<dbReference type="InterPro" id="IPR036282">
    <property type="entry name" value="Glutathione-S-Trfase_C_sf"/>
</dbReference>
<dbReference type="PANTHER" id="PTHR43969:SF5">
    <property type="entry name" value="GLUTATHIONE S-TRANSFERASE E14"/>
    <property type="match status" value="1"/>
</dbReference>
<reference evidence="3" key="1">
    <citation type="submission" date="2025-08" db="UniProtKB">
        <authorList>
            <consortium name="RefSeq"/>
        </authorList>
    </citation>
    <scope>IDENTIFICATION</scope>
</reference>
<feature type="domain" description="GST N-terminal" evidence="1">
    <location>
        <begin position="33"/>
        <end position="114"/>
    </location>
</feature>
<name>A0AAJ7E4R6_PAPXU</name>